<reference evidence="1 2" key="1">
    <citation type="journal article" date="2011" name="PLoS Pathog.">
        <title>Dynamic evolution of pathogenicity revealed by sequencing and comparative genomics of 19 Pseudomonas syringae isolates.</title>
        <authorList>
            <person name="Baltrus D.A."/>
            <person name="Nishimura M.T."/>
            <person name="Romanchuk A."/>
            <person name="Chang J.H."/>
            <person name="Mukhtar M.S."/>
            <person name="Cherkis K."/>
            <person name="Roach J."/>
            <person name="Grant S.R."/>
            <person name="Jones C.D."/>
            <person name="Dangl J.L."/>
        </authorList>
    </citation>
    <scope>NUCLEOTIDE SEQUENCE [LARGE SCALE GENOMIC DNA]</scope>
    <source>
        <strain evidence="2">race 4</strain>
    </source>
</reference>
<dbReference type="EMBL" id="ADWY01003247">
    <property type="protein sequence ID" value="EGH18849.1"/>
    <property type="molecule type" value="Genomic_DNA"/>
</dbReference>
<evidence type="ECO:0000313" key="2">
    <source>
        <dbReference type="Proteomes" id="UP000005466"/>
    </source>
</evidence>
<dbReference type="Proteomes" id="UP000005466">
    <property type="component" value="Unassembled WGS sequence"/>
</dbReference>
<comment type="caution">
    <text evidence="1">The sequence shown here is derived from an EMBL/GenBank/DDBJ whole genome shotgun (WGS) entry which is preliminary data.</text>
</comment>
<evidence type="ECO:0000313" key="1">
    <source>
        <dbReference type="EMBL" id="EGH18849.1"/>
    </source>
</evidence>
<protein>
    <submittedName>
        <fullName evidence="1">Autotransporting lipase</fullName>
    </submittedName>
</protein>
<feature type="non-terminal residue" evidence="1">
    <location>
        <position position="1"/>
    </location>
</feature>
<accession>F3CHV7</accession>
<name>F3CHV7_PSESG</name>
<gene>
    <name evidence="1" type="ORF">Pgy4_38401</name>
</gene>
<sequence length="48" mass="5439">VSCETPHYRFAENWRTGVVAGAYRQNLEAGPKDSDYKLNSYIATAFLQ</sequence>
<feature type="non-terminal residue" evidence="1">
    <location>
        <position position="48"/>
    </location>
</feature>
<proteinExistence type="predicted"/>
<organism evidence="1 2">
    <name type="scientific">Pseudomonas savastanoi pv. glycinea str. race 4</name>
    <dbReference type="NCBI Taxonomy" id="875330"/>
    <lineage>
        <taxon>Bacteria</taxon>
        <taxon>Pseudomonadati</taxon>
        <taxon>Pseudomonadota</taxon>
        <taxon>Gammaproteobacteria</taxon>
        <taxon>Pseudomonadales</taxon>
        <taxon>Pseudomonadaceae</taxon>
        <taxon>Pseudomonas</taxon>
    </lineage>
</organism>
<dbReference type="AlphaFoldDB" id="F3CHV7"/>